<dbReference type="Proteomes" id="UP001240697">
    <property type="component" value="Chromosome"/>
</dbReference>
<sequence>MNGVDDVIFKSRLQSMLELQDGINSKIRPDWRNANNAWFRAIWTECAELVDHIGWKWWKHQSPDILQVHLELVDIFHFGLSELLQQHGTPNAATTQLLSAYVVYGKRSGAGVDDSTARITLVEAFATFVLTTRRFDLAGFCELASAVGLEEQTLYEMYVGKNVLNAFRQDHGYKAGTYIKTWDGREDNVWLVEFAAGLDKNPTTFAVELYGQLSKKYAEVMRDR</sequence>
<protein>
    <submittedName>
        <fullName evidence="1">dUTP diphosphatase</fullName>
        <ecNumber evidence="1">3.6.1.23</ecNumber>
    </submittedName>
</protein>
<dbReference type="SUPFAM" id="SSF101386">
    <property type="entry name" value="all-alpha NTP pyrophosphatases"/>
    <property type="match status" value="1"/>
</dbReference>
<name>A0ABY8STJ5_9BURK</name>
<evidence type="ECO:0000313" key="2">
    <source>
        <dbReference type="Proteomes" id="UP001240697"/>
    </source>
</evidence>
<reference evidence="1 2" key="1">
    <citation type="submission" date="2023-05" db="EMBL/GenBank/DDBJ databases">
        <authorList>
            <person name="Yin Y."/>
            <person name="Lu Z."/>
        </authorList>
    </citation>
    <scope>NUCLEOTIDE SEQUENCE [LARGE SCALE GENOMIC DNA]</scope>
    <source>
        <strain evidence="1 2">ZM22</strain>
    </source>
</reference>
<dbReference type="CDD" id="cd11527">
    <property type="entry name" value="NTP-PPase_dUTPase"/>
    <property type="match status" value="1"/>
</dbReference>
<dbReference type="RefSeq" id="WP_283487476.1">
    <property type="nucleotide sequence ID" value="NZ_CP125947.1"/>
</dbReference>
<dbReference type="EMBL" id="CP125947">
    <property type="protein sequence ID" value="WHS66385.1"/>
    <property type="molecule type" value="Genomic_DNA"/>
</dbReference>
<organism evidence="1 2">
    <name type="scientific">Comamonas resistens</name>
    <dbReference type="NCBI Taxonomy" id="3046670"/>
    <lineage>
        <taxon>Bacteria</taxon>
        <taxon>Pseudomonadati</taxon>
        <taxon>Pseudomonadota</taxon>
        <taxon>Betaproteobacteria</taxon>
        <taxon>Burkholderiales</taxon>
        <taxon>Comamonadaceae</taxon>
        <taxon>Comamonas</taxon>
    </lineage>
</organism>
<evidence type="ECO:0000313" key="1">
    <source>
        <dbReference type="EMBL" id="WHS66385.1"/>
    </source>
</evidence>
<proteinExistence type="predicted"/>
<dbReference type="GO" id="GO:0004170">
    <property type="term" value="F:dUTP diphosphatase activity"/>
    <property type="evidence" value="ECO:0007669"/>
    <property type="project" value="UniProtKB-EC"/>
</dbReference>
<gene>
    <name evidence="1" type="ORF">QMY55_04355</name>
</gene>
<keyword evidence="1" id="KW-0378">Hydrolase</keyword>
<dbReference type="InterPro" id="IPR014871">
    <property type="entry name" value="dUTPase/dCTP_pyrophosphatase"/>
</dbReference>
<accession>A0ABY8STJ5</accession>
<dbReference type="Pfam" id="PF08761">
    <property type="entry name" value="dUTPase_2"/>
    <property type="match status" value="1"/>
</dbReference>
<dbReference type="Gene3D" id="1.10.4010.10">
    <property type="entry name" value="Type II deoxyuridine triphosphatase"/>
    <property type="match status" value="1"/>
</dbReference>
<dbReference type="EC" id="3.6.1.23" evidence="1"/>
<keyword evidence="2" id="KW-1185">Reference proteome</keyword>